<evidence type="ECO:0000256" key="1">
    <source>
        <dbReference type="ARBA" id="ARBA00006484"/>
    </source>
</evidence>
<dbReference type="Proteomes" id="UP001497453">
    <property type="component" value="Chromosome 4"/>
</dbReference>
<dbReference type="PROSITE" id="PS00061">
    <property type="entry name" value="ADH_SHORT"/>
    <property type="match status" value="1"/>
</dbReference>
<evidence type="ECO:0000313" key="6">
    <source>
        <dbReference type="Proteomes" id="UP001497453"/>
    </source>
</evidence>
<accession>A0ABP1DIW5</accession>
<dbReference type="PRINTS" id="PR00081">
    <property type="entry name" value="GDHRDH"/>
</dbReference>
<organism evidence="5 6">
    <name type="scientific">Somion occarium</name>
    <dbReference type="NCBI Taxonomy" id="3059160"/>
    <lineage>
        <taxon>Eukaryota</taxon>
        <taxon>Fungi</taxon>
        <taxon>Dikarya</taxon>
        <taxon>Basidiomycota</taxon>
        <taxon>Agaricomycotina</taxon>
        <taxon>Agaricomycetes</taxon>
        <taxon>Polyporales</taxon>
        <taxon>Cerrenaceae</taxon>
        <taxon>Somion</taxon>
    </lineage>
</organism>
<protein>
    <recommendedName>
        <fullName evidence="7">NAD(P)-binding protein</fullName>
    </recommendedName>
</protein>
<reference evidence="6" key="1">
    <citation type="submission" date="2024-04" db="EMBL/GenBank/DDBJ databases">
        <authorList>
            <person name="Shaw F."/>
            <person name="Minotto A."/>
        </authorList>
    </citation>
    <scope>NUCLEOTIDE SEQUENCE [LARGE SCALE GENOMIC DNA]</scope>
</reference>
<name>A0ABP1DIW5_9APHY</name>
<gene>
    <name evidence="5" type="ORF">GFSPODELE1_LOCUS6538</name>
</gene>
<dbReference type="SUPFAM" id="SSF51735">
    <property type="entry name" value="NAD(P)-binding Rossmann-fold domains"/>
    <property type="match status" value="1"/>
</dbReference>
<dbReference type="InterPro" id="IPR036291">
    <property type="entry name" value="NAD(P)-bd_dom_sf"/>
</dbReference>
<dbReference type="Pfam" id="PF00106">
    <property type="entry name" value="adh_short"/>
    <property type="match status" value="1"/>
</dbReference>
<proteinExistence type="inferred from homology"/>
<dbReference type="InterPro" id="IPR020904">
    <property type="entry name" value="Sc_DH/Rdtase_CS"/>
</dbReference>
<dbReference type="PANTHER" id="PTHR43976">
    <property type="entry name" value="SHORT CHAIN DEHYDROGENASE"/>
    <property type="match status" value="1"/>
</dbReference>
<sequence length="300" mass="33050">MATAHNSIRAVVLLLVEKVLHPGERVVATLRRPEHLADLASKYPSTQLLVVELDVVKTEHIERAFEQTKKHFGRLDIVVNNAGYGLFAEIEVAPEEETRKQIEVLFWGPVHIIKRAIPFMRDINPSGQGGHILNISSSGGHQAHPGIAFYNAGKFALEGLTESLSKEMLPEWNIIKATIVEPGGFRTSWGHSSLVKVRTLPAYEQPHAPFNVLRNMLGHDSFLLADPKKAADAMFSIAGRKDLPLRIQLGTDAHMMVVAEAEKTIKNAKTAEWEALAHSTNFDGVDTAKIVEQLTAALKA</sequence>
<keyword evidence="2" id="KW-0521">NADP</keyword>
<evidence type="ECO:0000256" key="4">
    <source>
        <dbReference type="RuleBase" id="RU000363"/>
    </source>
</evidence>
<evidence type="ECO:0000256" key="2">
    <source>
        <dbReference type="ARBA" id="ARBA00022857"/>
    </source>
</evidence>
<evidence type="ECO:0008006" key="7">
    <source>
        <dbReference type="Google" id="ProtNLM"/>
    </source>
</evidence>
<dbReference type="EMBL" id="OZ037947">
    <property type="protein sequence ID" value="CAL1707778.1"/>
    <property type="molecule type" value="Genomic_DNA"/>
</dbReference>
<keyword evidence="3" id="KW-0560">Oxidoreductase</keyword>
<evidence type="ECO:0000313" key="5">
    <source>
        <dbReference type="EMBL" id="CAL1707778.1"/>
    </source>
</evidence>
<comment type="similarity">
    <text evidence="1 4">Belongs to the short-chain dehydrogenases/reductases (SDR) family.</text>
</comment>
<keyword evidence="6" id="KW-1185">Reference proteome</keyword>
<dbReference type="InterPro" id="IPR002347">
    <property type="entry name" value="SDR_fam"/>
</dbReference>
<dbReference type="PRINTS" id="PR00080">
    <property type="entry name" value="SDRFAMILY"/>
</dbReference>
<dbReference type="Gene3D" id="3.40.50.720">
    <property type="entry name" value="NAD(P)-binding Rossmann-like Domain"/>
    <property type="match status" value="1"/>
</dbReference>
<dbReference type="InterPro" id="IPR051911">
    <property type="entry name" value="SDR_oxidoreductase"/>
</dbReference>
<dbReference type="PANTHER" id="PTHR43976:SF16">
    <property type="entry name" value="SHORT-CHAIN DEHYDROGENASE_REDUCTASE FAMILY PROTEIN"/>
    <property type="match status" value="1"/>
</dbReference>
<evidence type="ECO:0000256" key="3">
    <source>
        <dbReference type="ARBA" id="ARBA00023002"/>
    </source>
</evidence>